<gene>
    <name evidence="2" type="primary">Necator_chrIII.g10584</name>
    <name evidence="2" type="ORF">RB195_009819</name>
</gene>
<sequence>MIQNSINVYLHMDRLPIAMLTQLVVILVALSSLAFTLKCYRGITNSGDIPTVQEDCIKATYCVKYMLGGTSVVHRGCDEELMCEMKGEEVVKKYGHIKWFCCNRELCNFSSKQAGFLLVVLFLCIRSFFI</sequence>
<name>A0ABR1CV20_NECAM</name>
<evidence type="ECO:0008006" key="4">
    <source>
        <dbReference type="Google" id="ProtNLM"/>
    </source>
</evidence>
<evidence type="ECO:0000313" key="2">
    <source>
        <dbReference type="EMBL" id="KAK6742179.1"/>
    </source>
</evidence>
<keyword evidence="1" id="KW-0472">Membrane</keyword>
<keyword evidence="3" id="KW-1185">Reference proteome</keyword>
<dbReference type="PANTHER" id="PTHR34721">
    <property type="entry name" value="PROTEIN CBG09734"/>
    <property type="match status" value="1"/>
</dbReference>
<keyword evidence="1" id="KW-1133">Transmembrane helix</keyword>
<dbReference type="Gene3D" id="2.10.60.10">
    <property type="entry name" value="CD59"/>
    <property type="match status" value="1"/>
</dbReference>
<reference evidence="2 3" key="1">
    <citation type="submission" date="2023-08" db="EMBL/GenBank/DDBJ databases">
        <title>A Necator americanus chromosomal reference genome.</title>
        <authorList>
            <person name="Ilik V."/>
            <person name="Petrzelkova K.J."/>
            <person name="Pardy F."/>
            <person name="Fuh T."/>
            <person name="Niatou-Singa F.S."/>
            <person name="Gouil Q."/>
            <person name="Baker L."/>
            <person name="Ritchie M.E."/>
            <person name="Jex A.R."/>
            <person name="Gazzola D."/>
            <person name="Li H."/>
            <person name="Toshio Fujiwara R."/>
            <person name="Zhan B."/>
            <person name="Aroian R.V."/>
            <person name="Pafco B."/>
            <person name="Schwarz E.M."/>
        </authorList>
    </citation>
    <scope>NUCLEOTIDE SEQUENCE [LARGE SCALE GENOMIC DNA]</scope>
    <source>
        <strain evidence="2 3">Aroian</strain>
        <tissue evidence="2">Whole animal</tissue>
    </source>
</reference>
<evidence type="ECO:0000313" key="3">
    <source>
        <dbReference type="Proteomes" id="UP001303046"/>
    </source>
</evidence>
<keyword evidence="1" id="KW-0812">Transmembrane</keyword>
<dbReference type="InterPro" id="IPR045860">
    <property type="entry name" value="Snake_toxin-like_sf"/>
</dbReference>
<proteinExistence type="predicted"/>
<dbReference type="SUPFAM" id="SSF57302">
    <property type="entry name" value="Snake toxin-like"/>
    <property type="match status" value="1"/>
</dbReference>
<organism evidence="2 3">
    <name type="scientific">Necator americanus</name>
    <name type="common">Human hookworm</name>
    <dbReference type="NCBI Taxonomy" id="51031"/>
    <lineage>
        <taxon>Eukaryota</taxon>
        <taxon>Metazoa</taxon>
        <taxon>Ecdysozoa</taxon>
        <taxon>Nematoda</taxon>
        <taxon>Chromadorea</taxon>
        <taxon>Rhabditida</taxon>
        <taxon>Rhabditina</taxon>
        <taxon>Rhabditomorpha</taxon>
        <taxon>Strongyloidea</taxon>
        <taxon>Ancylostomatidae</taxon>
        <taxon>Bunostominae</taxon>
        <taxon>Necator</taxon>
    </lineage>
</organism>
<accession>A0ABR1CV20</accession>
<protein>
    <recommendedName>
        <fullName evidence="4">Activin types I and II receptor domain-containing protein</fullName>
    </recommendedName>
</protein>
<comment type="caution">
    <text evidence="2">The sequence shown here is derived from an EMBL/GenBank/DDBJ whole genome shotgun (WGS) entry which is preliminary data.</text>
</comment>
<feature type="transmembrane region" description="Helical" evidence="1">
    <location>
        <begin position="17"/>
        <end position="37"/>
    </location>
</feature>
<dbReference type="PANTHER" id="PTHR34721:SF3">
    <property type="entry name" value="ACTIVIN_RECP DOMAIN-CONTAINING PROTEIN-RELATED"/>
    <property type="match status" value="1"/>
</dbReference>
<dbReference type="Proteomes" id="UP001303046">
    <property type="component" value="Unassembled WGS sequence"/>
</dbReference>
<dbReference type="EMBL" id="JAVFWL010000003">
    <property type="protein sequence ID" value="KAK6742179.1"/>
    <property type="molecule type" value="Genomic_DNA"/>
</dbReference>
<evidence type="ECO:0000256" key="1">
    <source>
        <dbReference type="SAM" id="Phobius"/>
    </source>
</evidence>